<accession>A0ABS4RHF1</accession>
<sequence length="460" mass="52984">MKNSHTLTCLPMKFTLPILNQLQIDIEITDNPYHLQLDQLFYMAARMNKKRSFLFVSRILGKHLPINPKIGLLTGQLLANRYMEMVNGVVTGRKDDLLSAFMYDPEKYNDHPFIDEHVQPVIIGFAETATALGHAFYHSFQKADFFHTTREELRGMDPVITFEEEHSHATSHRCYVDESILNNDRDIILVDDEMTTGKTNINIIRSIHMRFPRKSYTVVSILDWRSKENHQQFQALEKELGITIHSVSLLKGRIQLSGAPMIENCADDVEEIESSSTTISTIFLNEIFPELLSTIDASSITLGGMVRHVPYLKETGRFGLDSSMTRETNRILQKIADYLVKETEDDRILCLGTGEFMYIPMKIASYMGEGVQYHSTTRSPIYVANHEKYGAKYGLAFPNPEDWEIDQFVYNIPQNEYNQLFVFFERAISKERLQPMLNELKKTKIPNIKIVFLNGRCSDE</sequence>
<evidence type="ECO:0000313" key="4">
    <source>
        <dbReference type="Proteomes" id="UP001519293"/>
    </source>
</evidence>
<evidence type="ECO:0000259" key="2">
    <source>
        <dbReference type="Pfam" id="PF15609"/>
    </source>
</evidence>
<dbReference type="InterPro" id="IPR011214">
    <property type="entry name" value="UCP020967"/>
</dbReference>
<name>A0ABS4RHF1_9BACI</name>
<evidence type="ECO:0000313" key="3">
    <source>
        <dbReference type="EMBL" id="MBP2241262.1"/>
    </source>
</evidence>
<dbReference type="SUPFAM" id="SSF53271">
    <property type="entry name" value="PRTase-like"/>
    <property type="match status" value="1"/>
</dbReference>
<dbReference type="CDD" id="cd06223">
    <property type="entry name" value="PRTases_typeI"/>
    <property type="match status" value="1"/>
</dbReference>
<dbReference type="InterPro" id="IPR022537">
    <property type="entry name" value="TRSP_dom"/>
</dbReference>
<comment type="caution">
    <text evidence="3">The sequence shown here is derived from an EMBL/GenBank/DDBJ whole genome shotgun (WGS) entry which is preliminary data.</text>
</comment>
<protein>
    <recommendedName>
        <fullName evidence="5">Adenine/guanine phosphoribosyltransferase</fullName>
    </recommendedName>
</protein>
<dbReference type="Pfam" id="PF15609">
    <property type="entry name" value="PRTase_2"/>
    <property type="match status" value="1"/>
</dbReference>
<evidence type="ECO:0008006" key="5">
    <source>
        <dbReference type="Google" id="ProtNLM"/>
    </source>
</evidence>
<dbReference type="Gene3D" id="3.40.50.2020">
    <property type="match status" value="1"/>
</dbReference>
<reference evidence="3 4" key="1">
    <citation type="submission" date="2021-03" db="EMBL/GenBank/DDBJ databases">
        <title>Genomic Encyclopedia of Type Strains, Phase IV (KMG-IV): sequencing the most valuable type-strain genomes for metagenomic binning, comparative biology and taxonomic classification.</title>
        <authorList>
            <person name="Goeker M."/>
        </authorList>
    </citation>
    <scope>NUCLEOTIDE SEQUENCE [LARGE SCALE GENOMIC DNA]</scope>
    <source>
        <strain evidence="3 4">DSM 26675</strain>
    </source>
</reference>
<gene>
    <name evidence="3" type="ORF">J2Z40_001824</name>
</gene>
<feature type="domain" description="Orotate phosphoribosyltransferase-like" evidence="2">
    <location>
        <begin position="40"/>
        <end position="253"/>
    </location>
</feature>
<keyword evidence="4" id="KW-1185">Reference proteome</keyword>
<dbReference type="InterPro" id="IPR041688">
    <property type="entry name" value="PRTase_2"/>
</dbReference>
<evidence type="ECO:0000259" key="1">
    <source>
        <dbReference type="Pfam" id="PF12500"/>
    </source>
</evidence>
<organism evidence="3 4">
    <name type="scientific">Cytobacillus eiseniae</name>
    <dbReference type="NCBI Taxonomy" id="762947"/>
    <lineage>
        <taxon>Bacteria</taxon>
        <taxon>Bacillati</taxon>
        <taxon>Bacillota</taxon>
        <taxon>Bacilli</taxon>
        <taxon>Bacillales</taxon>
        <taxon>Bacillaceae</taxon>
        <taxon>Cytobacillus</taxon>
    </lineage>
</organism>
<feature type="domain" description="TRSP" evidence="1">
    <location>
        <begin position="314"/>
        <end position="440"/>
    </location>
</feature>
<dbReference type="InterPro" id="IPR029057">
    <property type="entry name" value="PRTase-like"/>
</dbReference>
<dbReference type="PIRSF" id="PIRSF020967">
    <property type="entry name" value="UCP020967"/>
    <property type="match status" value="1"/>
</dbReference>
<proteinExistence type="predicted"/>
<dbReference type="RefSeq" id="WP_066395192.1">
    <property type="nucleotide sequence ID" value="NZ_JAGIKZ010000008.1"/>
</dbReference>
<dbReference type="Pfam" id="PF12500">
    <property type="entry name" value="TRSP"/>
    <property type="match status" value="1"/>
</dbReference>
<dbReference type="Proteomes" id="UP001519293">
    <property type="component" value="Unassembled WGS sequence"/>
</dbReference>
<dbReference type="InterPro" id="IPR000836">
    <property type="entry name" value="PRTase_dom"/>
</dbReference>
<dbReference type="EMBL" id="JAGIKZ010000008">
    <property type="protein sequence ID" value="MBP2241262.1"/>
    <property type="molecule type" value="Genomic_DNA"/>
</dbReference>